<protein>
    <submittedName>
        <fullName evidence="1">Uncharacterized protein</fullName>
    </submittedName>
</protein>
<accession>A0ABR6IY89</accession>
<reference evidence="1 2" key="1">
    <citation type="submission" date="2020-08" db="EMBL/GenBank/DDBJ databases">
        <title>Genomic Encyclopedia of Type Strains, Phase IV (KMG-V): Genome sequencing to study the core and pangenomes of soil and plant-associated prokaryotes.</title>
        <authorList>
            <person name="Whitman W."/>
        </authorList>
    </citation>
    <scope>NUCLEOTIDE SEQUENCE [LARGE SCALE GENOMIC DNA]</scope>
    <source>
        <strain evidence="1 2">SEMIA 4087</strain>
    </source>
</reference>
<dbReference type="EMBL" id="JACIFX010000020">
    <property type="protein sequence ID" value="MBB4232883.1"/>
    <property type="molecule type" value="Genomic_DNA"/>
</dbReference>
<evidence type="ECO:0000313" key="1">
    <source>
        <dbReference type="EMBL" id="MBB4232883.1"/>
    </source>
</evidence>
<gene>
    <name evidence="1" type="ORF">GGD56_006782</name>
</gene>
<keyword evidence="2" id="KW-1185">Reference proteome</keyword>
<proteinExistence type="predicted"/>
<organism evidence="1 2">
    <name type="scientific">Rhizobium mongolense</name>
    <dbReference type="NCBI Taxonomy" id="57676"/>
    <lineage>
        <taxon>Bacteria</taxon>
        <taxon>Pseudomonadati</taxon>
        <taxon>Pseudomonadota</taxon>
        <taxon>Alphaproteobacteria</taxon>
        <taxon>Hyphomicrobiales</taxon>
        <taxon>Rhizobiaceae</taxon>
        <taxon>Rhizobium/Agrobacterium group</taxon>
        <taxon>Rhizobium</taxon>
    </lineage>
</organism>
<sequence length="104" mass="11456">MIAMPIAWQAGSQRQAISSAIMAAPKSCRAAAGPSACATGARCGVPIAIGQEPTRDGVTREYSERNNCEYREYVARPLRAQPYHFDIKSAQDGKTERHYFDLKH</sequence>
<evidence type="ECO:0000313" key="2">
    <source>
        <dbReference type="Proteomes" id="UP000551353"/>
    </source>
</evidence>
<comment type="caution">
    <text evidence="1">The sequence shown here is derived from an EMBL/GenBank/DDBJ whole genome shotgun (WGS) entry which is preliminary data.</text>
</comment>
<dbReference type="Proteomes" id="UP000551353">
    <property type="component" value="Unassembled WGS sequence"/>
</dbReference>
<name>A0ABR6IY89_9HYPH</name>